<dbReference type="RefSeq" id="WP_188363799.1">
    <property type="nucleotide sequence ID" value="NZ_BAABJF010000011.1"/>
</dbReference>
<accession>A0A917CE63</accession>
<keyword evidence="2" id="KW-0680">Restriction system</keyword>
<keyword evidence="6" id="KW-0540">Nuclease</keyword>
<dbReference type="InterPro" id="IPR044946">
    <property type="entry name" value="Restrct_endonuc_typeI_TRD_sf"/>
</dbReference>
<evidence type="ECO:0000259" key="5">
    <source>
        <dbReference type="Pfam" id="PF01420"/>
    </source>
</evidence>
<keyword evidence="4" id="KW-0175">Coiled coil</keyword>
<dbReference type="GO" id="GO:0009307">
    <property type="term" value="P:DNA restriction-modification system"/>
    <property type="evidence" value="ECO:0007669"/>
    <property type="project" value="UniProtKB-KW"/>
</dbReference>
<keyword evidence="6" id="KW-0378">Hydrolase</keyword>
<dbReference type="CDD" id="cd17246">
    <property type="entry name" value="RMtype1_S_SonII-TRD2-CR2_like"/>
    <property type="match status" value="1"/>
</dbReference>
<feature type="coiled-coil region" evidence="4">
    <location>
        <begin position="172"/>
        <end position="199"/>
    </location>
</feature>
<evidence type="ECO:0000313" key="7">
    <source>
        <dbReference type="Proteomes" id="UP000605253"/>
    </source>
</evidence>
<name>A0A917CE63_9GAMM</name>
<reference evidence="6" key="2">
    <citation type="submission" date="2020-09" db="EMBL/GenBank/DDBJ databases">
        <authorList>
            <person name="Sun Q."/>
            <person name="Zhou Y."/>
        </authorList>
    </citation>
    <scope>NUCLEOTIDE SEQUENCE</scope>
    <source>
        <strain evidence="6">CGMCC 1.12181</strain>
    </source>
</reference>
<dbReference type="PANTHER" id="PTHR30408:SF12">
    <property type="entry name" value="TYPE I RESTRICTION ENZYME MJAVIII SPECIFICITY SUBUNIT"/>
    <property type="match status" value="1"/>
</dbReference>
<dbReference type="InterPro" id="IPR052021">
    <property type="entry name" value="Type-I_RS_S_subunit"/>
</dbReference>
<dbReference type="Pfam" id="PF01420">
    <property type="entry name" value="Methylase_S"/>
    <property type="match status" value="2"/>
</dbReference>
<feature type="domain" description="Type I restriction modification DNA specificity" evidence="5">
    <location>
        <begin position="4"/>
        <end position="180"/>
    </location>
</feature>
<protein>
    <submittedName>
        <fullName evidence="6">Type I restriction endonuclease EcoKI subunit S</fullName>
    </submittedName>
</protein>
<proteinExistence type="inferred from homology"/>
<dbReference type="Gene3D" id="3.90.220.20">
    <property type="entry name" value="DNA methylase specificity domains"/>
    <property type="match status" value="2"/>
</dbReference>
<dbReference type="AlphaFoldDB" id="A0A917CE63"/>
<dbReference type="PANTHER" id="PTHR30408">
    <property type="entry name" value="TYPE-1 RESTRICTION ENZYME ECOKI SPECIFICITY PROTEIN"/>
    <property type="match status" value="1"/>
</dbReference>
<comment type="similarity">
    <text evidence="1">Belongs to the type-I restriction system S methylase family.</text>
</comment>
<evidence type="ECO:0000256" key="4">
    <source>
        <dbReference type="SAM" id="Coils"/>
    </source>
</evidence>
<dbReference type="Proteomes" id="UP000605253">
    <property type="component" value="Unassembled WGS sequence"/>
</dbReference>
<dbReference type="SUPFAM" id="SSF116734">
    <property type="entry name" value="DNA methylase specificity domain"/>
    <property type="match status" value="2"/>
</dbReference>
<evidence type="ECO:0000256" key="3">
    <source>
        <dbReference type="ARBA" id="ARBA00023125"/>
    </source>
</evidence>
<dbReference type="InterPro" id="IPR000055">
    <property type="entry name" value="Restrct_endonuc_typeI_TRD"/>
</dbReference>
<sequence>MKAGWEIKLLSELSEVITKGTTPTSVGFKFLEKGVNFVKIESISENGKFIKEKFAYISTEAHKALKRSKLKEGDILFSIAGALGRTAIVTNDILPANTNQALSIIRLKENPELLTNYVFSALTSGYALEQINNLKGGVAQQNLSLGQMKSFQIPIPPLTEQKQIVAILDKAFAAIDQAIANIEKNIQNAQELFQSKLNEIFSQKGEGWEEEIFDNVISSSLIGLVRNSKQQSNEFSFRYFKMSNIKNENGMDESKFTYIEASTDEVNKYSLKNGDFLFNTRNSYELVGKTCVYKSTYKAPVLFNNNILRVKFKDFLLSEFVAYAFCSPKVKSDLENMKSGTTSVVGIYYKSLKNLKIPIAPVQIQKEIVHELELFENQKDCVINIFKNKLASLDELKKSILQKAFAGELTENKEYHA</sequence>
<evidence type="ECO:0000256" key="2">
    <source>
        <dbReference type="ARBA" id="ARBA00022747"/>
    </source>
</evidence>
<dbReference type="GO" id="GO:0003677">
    <property type="term" value="F:DNA binding"/>
    <property type="evidence" value="ECO:0007669"/>
    <property type="project" value="UniProtKB-KW"/>
</dbReference>
<dbReference type="EMBL" id="BMEO01000001">
    <property type="protein sequence ID" value="GGF84638.1"/>
    <property type="molecule type" value="Genomic_DNA"/>
</dbReference>
<keyword evidence="3" id="KW-0238">DNA-binding</keyword>
<keyword evidence="7" id="KW-1185">Reference proteome</keyword>
<dbReference type="GO" id="GO:0004519">
    <property type="term" value="F:endonuclease activity"/>
    <property type="evidence" value="ECO:0007669"/>
    <property type="project" value="UniProtKB-KW"/>
</dbReference>
<comment type="caution">
    <text evidence="6">The sequence shown here is derived from an EMBL/GenBank/DDBJ whole genome shotgun (WGS) entry which is preliminary data.</text>
</comment>
<gene>
    <name evidence="6" type="primary">hsdS</name>
    <name evidence="6" type="ORF">GCM10011365_02000</name>
</gene>
<evidence type="ECO:0000256" key="1">
    <source>
        <dbReference type="ARBA" id="ARBA00010923"/>
    </source>
</evidence>
<feature type="domain" description="Type I restriction modification DNA specificity" evidence="5">
    <location>
        <begin position="229"/>
        <end position="377"/>
    </location>
</feature>
<evidence type="ECO:0000313" key="6">
    <source>
        <dbReference type="EMBL" id="GGF84638.1"/>
    </source>
</evidence>
<reference evidence="6" key="1">
    <citation type="journal article" date="2014" name="Int. J. Syst. Evol. Microbiol.">
        <title>Complete genome sequence of Corynebacterium casei LMG S-19264T (=DSM 44701T), isolated from a smear-ripened cheese.</title>
        <authorList>
            <consortium name="US DOE Joint Genome Institute (JGI-PGF)"/>
            <person name="Walter F."/>
            <person name="Albersmeier A."/>
            <person name="Kalinowski J."/>
            <person name="Ruckert C."/>
        </authorList>
    </citation>
    <scope>NUCLEOTIDE SEQUENCE</scope>
    <source>
        <strain evidence="6">CGMCC 1.12181</strain>
    </source>
</reference>
<organism evidence="6 7">
    <name type="scientific">Marinicella pacifica</name>
    <dbReference type="NCBI Taxonomy" id="1171543"/>
    <lineage>
        <taxon>Bacteria</taxon>
        <taxon>Pseudomonadati</taxon>
        <taxon>Pseudomonadota</taxon>
        <taxon>Gammaproteobacteria</taxon>
        <taxon>Lysobacterales</taxon>
        <taxon>Marinicellaceae</taxon>
        <taxon>Marinicella</taxon>
    </lineage>
</organism>
<keyword evidence="6" id="KW-0255">Endonuclease</keyword>